<evidence type="ECO:0000313" key="1">
    <source>
        <dbReference type="EMBL" id="OLQ13895.1"/>
    </source>
</evidence>
<name>A0A1Q9F2J8_SYMMI</name>
<organism evidence="1 2">
    <name type="scientific">Symbiodinium microadriaticum</name>
    <name type="common">Dinoflagellate</name>
    <name type="synonym">Zooxanthella microadriatica</name>
    <dbReference type="NCBI Taxonomy" id="2951"/>
    <lineage>
        <taxon>Eukaryota</taxon>
        <taxon>Sar</taxon>
        <taxon>Alveolata</taxon>
        <taxon>Dinophyceae</taxon>
        <taxon>Suessiales</taxon>
        <taxon>Symbiodiniaceae</taxon>
        <taxon>Symbiodinium</taxon>
    </lineage>
</organism>
<dbReference type="EMBL" id="LSRX01000022">
    <property type="protein sequence ID" value="OLQ13895.1"/>
    <property type="molecule type" value="Genomic_DNA"/>
</dbReference>
<protein>
    <recommendedName>
        <fullName evidence="3">ACT domain-containing protein</fullName>
    </recommendedName>
</protein>
<dbReference type="Gene3D" id="3.30.70.260">
    <property type="match status" value="1"/>
</dbReference>
<accession>A0A1Q9F2J8</accession>
<dbReference type="OrthoDB" id="419181at2759"/>
<keyword evidence="2" id="KW-1185">Reference proteome</keyword>
<sequence length="349" mass="38382">MWFPRRCCLSAFALRPRLRVLRQCYASQASKGSAAVTAEVQEKKRVILTFSGKVLALDGSELWNRLAKVMSIAGANIETCGGTFVQMQNDGDPDAKQVQSFSVSAFGACISPAVFTEETTDDTHLGCTMFVKAILPADRVQTLMKLLQTESPAQVYTASLSSAEPKRSSIERCLTELGSHQQNGTLHLFGVDRSGQMAKITEILTQFGVSVSNLHVQSGSADSGKCDFVPCPTGGPLAENRVRIRFDTTAVDITRLRKEIQRVGEDLGYAVTCLTLDSHAQFRTFTPSYLLRRRAFVATYLMETRISAKRLLRRRIPYGRRKKQASSTWLREDAISPSRAVTGADEAAA</sequence>
<reference evidence="1 2" key="1">
    <citation type="submission" date="2016-02" db="EMBL/GenBank/DDBJ databases">
        <title>Genome analysis of coral dinoflagellate symbionts highlights evolutionary adaptations to a symbiotic lifestyle.</title>
        <authorList>
            <person name="Aranda M."/>
            <person name="Li Y."/>
            <person name="Liew Y.J."/>
            <person name="Baumgarten S."/>
            <person name="Simakov O."/>
            <person name="Wilson M."/>
            <person name="Piel J."/>
            <person name="Ashoor H."/>
            <person name="Bougouffa S."/>
            <person name="Bajic V.B."/>
            <person name="Ryu T."/>
            <person name="Ravasi T."/>
            <person name="Bayer T."/>
            <person name="Micklem G."/>
            <person name="Kim H."/>
            <person name="Bhak J."/>
            <person name="Lajeunesse T.C."/>
            <person name="Voolstra C.R."/>
        </authorList>
    </citation>
    <scope>NUCLEOTIDE SEQUENCE [LARGE SCALE GENOMIC DNA]</scope>
    <source>
        <strain evidence="1 2">CCMP2467</strain>
    </source>
</reference>
<evidence type="ECO:0008006" key="3">
    <source>
        <dbReference type="Google" id="ProtNLM"/>
    </source>
</evidence>
<gene>
    <name evidence="1" type="ORF">AK812_SmicGene2034</name>
</gene>
<dbReference type="OMA" id="HAQFRTF"/>
<dbReference type="AlphaFoldDB" id="A0A1Q9F2J8"/>
<proteinExistence type="predicted"/>
<dbReference type="InterPro" id="IPR045865">
    <property type="entry name" value="ACT-like_dom_sf"/>
</dbReference>
<dbReference type="SUPFAM" id="SSF55021">
    <property type="entry name" value="ACT-like"/>
    <property type="match status" value="1"/>
</dbReference>
<evidence type="ECO:0000313" key="2">
    <source>
        <dbReference type="Proteomes" id="UP000186817"/>
    </source>
</evidence>
<comment type="caution">
    <text evidence="1">The sequence shown here is derived from an EMBL/GenBank/DDBJ whole genome shotgun (WGS) entry which is preliminary data.</text>
</comment>
<dbReference type="Proteomes" id="UP000186817">
    <property type="component" value="Unassembled WGS sequence"/>
</dbReference>